<evidence type="ECO:0000313" key="1">
    <source>
        <dbReference type="EMBL" id="KAH7668315.1"/>
    </source>
</evidence>
<reference evidence="2" key="1">
    <citation type="journal article" date="2022" name="Nat. Commun.">
        <title>Chromosome evolution and the genetic basis of agronomically important traits in greater yam.</title>
        <authorList>
            <person name="Bredeson J.V."/>
            <person name="Lyons J.B."/>
            <person name="Oniyinde I.O."/>
            <person name="Okereke N.R."/>
            <person name="Kolade O."/>
            <person name="Nnabue I."/>
            <person name="Nwadili C.O."/>
            <person name="Hribova E."/>
            <person name="Parker M."/>
            <person name="Nwogha J."/>
            <person name="Shu S."/>
            <person name="Carlson J."/>
            <person name="Kariba R."/>
            <person name="Muthemba S."/>
            <person name="Knop K."/>
            <person name="Barton G.J."/>
            <person name="Sherwood A.V."/>
            <person name="Lopez-Montes A."/>
            <person name="Asiedu R."/>
            <person name="Jamnadass R."/>
            <person name="Muchugi A."/>
            <person name="Goodstein D."/>
            <person name="Egesi C.N."/>
            <person name="Featherston J."/>
            <person name="Asfaw A."/>
            <person name="Simpson G.G."/>
            <person name="Dolezel J."/>
            <person name="Hendre P.S."/>
            <person name="Van Deynze A."/>
            <person name="Kumar P.L."/>
            <person name="Obidiegwu J.E."/>
            <person name="Bhattacharjee R."/>
            <person name="Rokhsar D.S."/>
        </authorList>
    </citation>
    <scope>NUCLEOTIDE SEQUENCE [LARGE SCALE GENOMIC DNA]</scope>
    <source>
        <strain evidence="2">cv. TDa95/00328</strain>
    </source>
</reference>
<protein>
    <submittedName>
        <fullName evidence="1">Splicing factor 3b subunit 4 protein</fullName>
    </submittedName>
</protein>
<dbReference type="Proteomes" id="UP000827976">
    <property type="component" value="Chromosome 11"/>
</dbReference>
<gene>
    <name evidence="1" type="ORF">IHE45_11G003700</name>
</gene>
<sequence>MAHDIQNFVSIPRNTLSRFPPLSPLAAGASPMAVAAAVTAAPSPKLVLRRRQIPSPSSSSLRFSSLTPSSTSISISYTTSLVAPTLTSRFRLRSVAEEEEKVLAGNENKGDGEEEGISEEPKPWVRPCELYVCNLPRSCDVSQLLELFKPHGTVYAVEVSRDPATGLSRGSGFVTMSSIQEAKTAIAALDGSDLGGREMRVQYSADMTSGRRNIEALNTAPKKDIVFETPYKAYIGNLSWSVKPEDLREHFSQFGTVVSTRVLYDRKGGKNRVYGFLSFSSADELKSALEQNGLEFRGRTLLVREVLNRSES</sequence>
<accession>A0ACB7V4A3</accession>
<organism evidence="1 2">
    <name type="scientific">Dioscorea alata</name>
    <name type="common">Purple yam</name>
    <dbReference type="NCBI Taxonomy" id="55571"/>
    <lineage>
        <taxon>Eukaryota</taxon>
        <taxon>Viridiplantae</taxon>
        <taxon>Streptophyta</taxon>
        <taxon>Embryophyta</taxon>
        <taxon>Tracheophyta</taxon>
        <taxon>Spermatophyta</taxon>
        <taxon>Magnoliopsida</taxon>
        <taxon>Liliopsida</taxon>
        <taxon>Dioscoreales</taxon>
        <taxon>Dioscoreaceae</taxon>
        <taxon>Dioscorea</taxon>
    </lineage>
</organism>
<dbReference type="EMBL" id="CM037021">
    <property type="protein sequence ID" value="KAH7668315.1"/>
    <property type="molecule type" value="Genomic_DNA"/>
</dbReference>
<name>A0ACB7V4A3_DIOAL</name>
<evidence type="ECO:0000313" key="2">
    <source>
        <dbReference type="Proteomes" id="UP000827976"/>
    </source>
</evidence>
<comment type="caution">
    <text evidence="1">The sequence shown here is derived from an EMBL/GenBank/DDBJ whole genome shotgun (WGS) entry which is preliminary data.</text>
</comment>
<keyword evidence="2" id="KW-1185">Reference proteome</keyword>
<proteinExistence type="predicted"/>